<dbReference type="GO" id="GO:0048586">
    <property type="term" value="P:regulation of long-day photoperiodism, flowering"/>
    <property type="evidence" value="ECO:0007669"/>
    <property type="project" value="UniProtKB-ARBA"/>
</dbReference>
<dbReference type="PIRSF" id="PIRSF038133">
    <property type="entry name" value="HAT_Nua4_EAF3/MRG15"/>
    <property type="match status" value="1"/>
</dbReference>
<dbReference type="Pfam" id="PF05712">
    <property type="entry name" value="MRG"/>
    <property type="match status" value="1"/>
</dbReference>
<dbReference type="FunFam" id="2.30.30.140:FF:000102">
    <property type="entry name" value="Protein MRG1"/>
    <property type="match status" value="1"/>
</dbReference>
<keyword evidence="3" id="KW-0805">Transcription regulation</keyword>
<evidence type="ECO:0000313" key="9">
    <source>
        <dbReference type="Proteomes" id="UP001157006"/>
    </source>
</evidence>
<evidence type="ECO:0000256" key="1">
    <source>
        <dbReference type="ARBA" id="ARBA00004123"/>
    </source>
</evidence>
<dbReference type="Pfam" id="PF22732">
    <property type="entry name" value="MSL3_chromo-like"/>
    <property type="match status" value="1"/>
</dbReference>
<accession>A0AAV1AHF8</accession>
<reference evidence="8 9" key="1">
    <citation type="submission" date="2023-01" db="EMBL/GenBank/DDBJ databases">
        <authorList>
            <person name="Kreplak J."/>
        </authorList>
    </citation>
    <scope>NUCLEOTIDE SEQUENCE [LARGE SCALE GENOMIC DNA]</scope>
</reference>
<dbReference type="InterPro" id="IPR038217">
    <property type="entry name" value="MRG_C_sf"/>
</dbReference>
<evidence type="ECO:0000313" key="8">
    <source>
        <dbReference type="EMBL" id="CAI8609321.1"/>
    </source>
</evidence>
<dbReference type="SMART" id="SM00298">
    <property type="entry name" value="CHROMO"/>
    <property type="match status" value="1"/>
</dbReference>
<evidence type="ECO:0000256" key="2">
    <source>
        <dbReference type="ARBA" id="ARBA00022853"/>
    </source>
</evidence>
<feature type="compositionally biased region" description="Polar residues" evidence="6">
    <location>
        <begin position="1"/>
        <end position="14"/>
    </location>
</feature>
<feature type="region of interest" description="Disordered" evidence="6">
    <location>
        <begin position="91"/>
        <end position="144"/>
    </location>
</feature>
<dbReference type="SUPFAM" id="SSF54160">
    <property type="entry name" value="Chromo domain-like"/>
    <property type="match status" value="1"/>
</dbReference>
<dbReference type="CDD" id="cd18983">
    <property type="entry name" value="CBD_MSL3_like"/>
    <property type="match status" value="1"/>
</dbReference>
<feature type="compositionally biased region" description="Polar residues" evidence="6">
    <location>
        <begin position="106"/>
        <end position="115"/>
    </location>
</feature>
<dbReference type="GO" id="GO:0005634">
    <property type="term" value="C:nucleus"/>
    <property type="evidence" value="ECO:0007669"/>
    <property type="project" value="UniProtKB-SubCell"/>
</dbReference>
<protein>
    <recommendedName>
        <fullName evidence="7">Chromo domain-containing protein</fullName>
    </recommendedName>
</protein>
<feature type="compositionally biased region" description="Basic and acidic residues" evidence="6">
    <location>
        <begin position="116"/>
        <end position="128"/>
    </location>
</feature>
<evidence type="ECO:0000259" key="7">
    <source>
        <dbReference type="SMART" id="SM00298"/>
    </source>
</evidence>
<dbReference type="Gene3D" id="1.10.274.30">
    <property type="entry name" value="MRG domain"/>
    <property type="match status" value="1"/>
</dbReference>
<dbReference type="GO" id="GO:0006355">
    <property type="term" value="P:regulation of DNA-templated transcription"/>
    <property type="evidence" value="ECO:0007669"/>
    <property type="project" value="InterPro"/>
</dbReference>
<name>A0AAV1AHF8_VICFA</name>
<dbReference type="InterPro" id="IPR008676">
    <property type="entry name" value="MRG"/>
</dbReference>
<keyword evidence="2" id="KW-0156">Chromatin regulator</keyword>
<dbReference type="InterPro" id="IPR000953">
    <property type="entry name" value="Chromo/chromo_shadow_dom"/>
</dbReference>
<dbReference type="GO" id="GO:0006325">
    <property type="term" value="P:chromatin organization"/>
    <property type="evidence" value="ECO:0007669"/>
    <property type="project" value="UniProtKB-KW"/>
</dbReference>
<dbReference type="AlphaFoldDB" id="A0AAV1AHF8"/>
<dbReference type="InterPro" id="IPR016197">
    <property type="entry name" value="Chromo-like_dom_sf"/>
</dbReference>
<dbReference type="InterPro" id="IPR026541">
    <property type="entry name" value="MRG_dom"/>
</dbReference>
<dbReference type="Gene3D" id="2.30.30.140">
    <property type="match status" value="1"/>
</dbReference>
<organism evidence="8 9">
    <name type="scientific">Vicia faba</name>
    <name type="common">Broad bean</name>
    <name type="synonym">Faba vulgaris</name>
    <dbReference type="NCBI Taxonomy" id="3906"/>
    <lineage>
        <taxon>Eukaryota</taxon>
        <taxon>Viridiplantae</taxon>
        <taxon>Streptophyta</taxon>
        <taxon>Embryophyta</taxon>
        <taxon>Tracheophyta</taxon>
        <taxon>Spermatophyta</taxon>
        <taxon>Magnoliopsida</taxon>
        <taxon>eudicotyledons</taxon>
        <taxon>Gunneridae</taxon>
        <taxon>Pentapetalae</taxon>
        <taxon>rosids</taxon>
        <taxon>fabids</taxon>
        <taxon>Fabales</taxon>
        <taxon>Fabaceae</taxon>
        <taxon>Papilionoideae</taxon>
        <taxon>50 kb inversion clade</taxon>
        <taxon>NPAAA clade</taxon>
        <taxon>Hologalegina</taxon>
        <taxon>IRL clade</taxon>
        <taxon>Fabeae</taxon>
        <taxon>Vicia</taxon>
    </lineage>
</organism>
<keyword evidence="4" id="KW-0804">Transcription</keyword>
<feature type="domain" description="Chromo" evidence="7">
    <location>
        <begin position="28"/>
        <end position="96"/>
    </location>
</feature>
<feature type="region of interest" description="Disordered" evidence="6">
    <location>
        <begin position="1"/>
        <end position="32"/>
    </location>
</feature>
<gene>
    <name evidence="8" type="ORF">VFH_IV127440</name>
</gene>
<dbReference type="EMBL" id="OX451739">
    <property type="protein sequence ID" value="CAI8609321.1"/>
    <property type="molecule type" value="Genomic_DNA"/>
</dbReference>
<dbReference type="FunFam" id="1.10.274.30:FF:000005">
    <property type="entry name" value="Chromatin modification-related protein EAF3"/>
    <property type="match status" value="1"/>
</dbReference>
<evidence type="ECO:0000256" key="4">
    <source>
        <dbReference type="ARBA" id="ARBA00023163"/>
    </source>
</evidence>
<dbReference type="PANTHER" id="PTHR10880:SF15">
    <property type="entry name" value="MSL COMPLEX SUBUNIT 3"/>
    <property type="match status" value="1"/>
</dbReference>
<dbReference type="InterPro" id="IPR053820">
    <property type="entry name" value="MSL3_chromo-like"/>
</dbReference>
<sequence length="316" mass="35851">MGNSSKDNSAVNSGDASPADAPPSDSSTYSEGEKVLAYHGPRIYEAKVQKAEIRKNEWRYFVHYLGWNKNWDEWVGESRLMKHTEANVVKQHALDKKQGVDKNVRSGRSTQGKAKSSTDAKVDKEDIRNNVSKGKKRKNDSGIEKGSGNVEKLFKIQIPASLKKQLVDDWDFVNQQDKLVKLPRSPTVDEILTKYLEYKSKKDSMAADSTGEVLKGIRCYFDKALPMMLLYKKERKQCNEAVVDSVSPSTIYGAEHLLRLFVKLPELLAYVNIEEETLNRLQLKLLDFLKFLQKNQSTYFLSAYDGTKGKGKGRDE</sequence>
<feature type="compositionally biased region" description="Low complexity" evidence="6">
    <location>
        <begin position="15"/>
        <end position="27"/>
    </location>
</feature>
<evidence type="ECO:0000256" key="5">
    <source>
        <dbReference type="ARBA" id="ARBA00023242"/>
    </source>
</evidence>
<feature type="compositionally biased region" description="Basic and acidic residues" evidence="6">
    <location>
        <begin position="92"/>
        <end position="104"/>
    </location>
</feature>
<comment type="subcellular location">
    <subcellularLocation>
        <location evidence="1">Nucleus</location>
    </subcellularLocation>
</comment>
<dbReference type="GO" id="GO:0000123">
    <property type="term" value="C:histone acetyltransferase complex"/>
    <property type="evidence" value="ECO:0007669"/>
    <property type="project" value="TreeGrafter"/>
</dbReference>
<keyword evidence="5" id="KW-0539">Nucleus</keyword>
<evidence type="ECO:0000256" key="6">
    <source>
        <dbReference type="SAM" id="MobiDB-lite"/>
    </source>
</evidence>
<proteinExistence type="predicted"/>
<dbReference type="PANTHER" id="PTHR10880">
    <property type="entry name" value="MORTALITY FACTOR 4-LIKE PROTEIN"/>
    <property type="match status" value="1"/>
</dbReference>
<dbReference type="PROSITE" id="PS51640">
    <property type="entry name" value="MRG"/>
    <property type="match status" value="1"/>
</dbReference>
<dbReference type="GO" id="GO:1990841">
    <property type="term" value="F:promoter-specific chromatin binding"/>
    <property type="evidence" value="ECO:0007669"/>
    <property type="project" value="UniProtKB-ARBA"/>
</dbReference>
<keyword evidence="9" id="KW-1185">Reference proteome</keyword>
<evidence type="ECO:0000256" key="3">
    <source>
        <dbReference type="ARBA" id="ARBA00023015"/>
    </source>
</evidence>
<dbReference type="Proteomes" id="UP001157006">
    <property type="component" value="Chromosome 4"/>
</dbReference>